<evidence type="ECO:0000256" key="1">
    <source>
        <dbReference type="ARBA" id="ARBA00004184"/>
    </source>
</evidence>
<dbReference type="InterPro" id="IPR051952">
    <property type="entry name" value="Golgi-autophagy_related"/>
</dbReference>
<dbReference type="Proteomes" id="UP001281761">
    <property type="component" value="Unassembled WGS sequence"/>
</dbReference>
<dbReference type="PANTHER" id="PTHR23157:SF25">
    <property type="entry name" value="GRIP AND COILED-COIL DOMAIN-CONTAINING PROTEIN 1"/>
    <property type="match status" value="1"/>
</dbReference>
<dbReference type="EMBL" id="JARBJD010000699">
    <property type="protein sequence ID" value="KAK2940280.1"/>
    <property type="molecule type" value="Genomic_DNA"/>
</dbReference>
<gene>
    <name evidence="3" type="ORF">BLNAU_24806</name>
</gene>
<name>A0ABQ9WLF0_9EUKA</name>
<evidence type="ECO:0000313" key="4">
    <source>
        <dbReference type="Proteomes" id="UP001281761"/>
    </source>
</evidence>
<sequence length="275" mass="31529">MAEQQPVASNMSDEEIYRMHQKNELLRSELQQLRKEHDELSAASMRSQEIENLMKSKEKEKKQLTKTLRDLEKEIETVKADIESRSGADSATLQLKKDIDELKEEIKDREDEIGALTKNMKACDAKNARTMEQIKTKQNQIAELCRRLQALQPDKWREIVNSIFGPDYIVPAVYRAPGGPIQPTPQFRGKTSKTQKDIAELERKLKEVSENKDKTIGALQQKVAKTQKQIEKLKQEVGEREKKLDEQDKIIKLLFLQITGLTNSSSMNTRGLAPV</sequence>
<accession>A0ABQ9WLF0</accession>
<proteinExistence type="predicted"/>
<organism evidence="3 4">
    <name type="scientific">Blattamonas nauphoetae</name>
    <dbReference type="NCBI Taxonomy" id="2049346"/>
    <lineage>
        <taxon>Eukaryota</taxon>
        <taxon>Metamonada</taxon>
        <taxon>Preaxostyla</taxon>
        <taxon>Oxymonadida</taxon>
        <taxon>Blattamonas</taxon>
    </lineage>
</organism>
<reference evidence="3 4" key="1">
    <citation type="journal article" date="2022" name="bioRxiv">
        <title>Genomics of Preaxostyla Flagellates Illuminates Evolutionary Transitions and the Path Towards Mitochondrial Loss.</title>
        <authorList>
            <person name="Novak L.V.F."/>
            <person name="Treitli S.C."/>
            <person name="Pyrih J."/>
            <person name="Halakuc P."/>
            <person name="Pipaliya S.V."/>
            <person name="Vacek V."/>
            <person name="Brzon O."/>
            <person name="Soukal P."/>
            <person name="Eme L."/>
            <person name="Dacks J.B."/>
            <person name="Karnkowska A."/>
            <person name="Elias M."/>
            <person name="Hampl V."/>
        </authorList>
    </citation>
    <scope>NUCLEOTIDE SEQUENCE [LARGE SCALE GENOMIC DNA]</scope>
    <source>
        <strain evidence="3">NAU3</strain>
        <tissue evidence="3">Gut</tissue>
    </source>
</reference>
<feature type="coiled-coil region" evidence="2">
    <location>
        <begin position="16"/>
        <end position="147"/>
    </location>
</feature>
<comment type="subcellular location">
    <subcellularLocation>
        <location evidence="1">Endomembrane system</location>
        <topology evidence="1">Peripheral membrane protein</topology>
    </subcellularLocation>
</comment>
<keyword evidence="4" id="KW-1185">Reference proteome</keyword>
<comment type="caution">
    <text evidence="3">The sequence shown here is derived from an EMBL/GenBank/DDBJ whole genome shotgun (WGS) entry which is preliminary data.</text>
</comment>
<keyword evidence="2" id="KW-0175">Coiled coil</keyword>
<dbReference type="Gene3D" id="1.10.287.1490">
    <property type="match status" value="1"/>
</dbReference>
<evidence type="ECO:0000313" key="3">
    <source>
        <dbReference type="EMBL" id="KAK2940280.1"/>
    </source>
</evidence>
<protein>
    <submittedName>
        <fullName evidence="3">Uncharacterized protein</fullName>
    </submittedName>
</protein>
<evidence type="ECO:0000256" key="2">
    <source>
        <dbReference type="SAM" id="Coils"/>
    </source>
</evidence>
<dbReference type="PANTHER" id="PTHR23157">
    <property type="entry name" value="GRIP AND COILED-COIL DOMAIN-CONTAINING PROTEIN 1"/>
    <property type="match status" value="1"/>
</dbReference>
<feature type="coiled-coil region" evidence="2">
    <location>
        <begin position="191"/>
        <end position="250"/>
    </location>
</feature>